<evidence type="ECO:0000256" key="3">
    <source>
        <dbReference type="SAM" id="MobiDB-lite"/>
    </source>
</evidence>
<evidence type="ECO:0000313" key="6">
    <source>
        <dbReference type="Proteomes" id="UP000824469"/>
    </source>
</evidence>
<dbReference type="InterPro" id="IPR035979">
    <property type="entry name" value="RBD_domain_sf"/>
</dbReference>
<dbReference type="GO" id="GO:0003723">
    <property type="term" value="F:RNA binding"/>
    <property type="evidence" value="ECO:0007669"/>
    <property type="project" value="UniProtKB-UniRule"/>
</dbReference>
<dbReference type="CDD" id="cd00590">
    <property type="entry name" value="RRM_SF"/>
    <property type="match status" value="1"/>
</dbReference>
<dbReference type="InterPro" id="IPR000504">
    <property type="entry name" value="RRM_dom"/>
</dbReference>
<feature type="region of interest" description="Disordered" evidence="3">
    <location>
        <begin position="362"/>
        <end position="425"/>
    </location>
</feature>
<proteinExistence type="predicted"/>
<dbReference type="PROSITE" id="PS50102">
    <property type="entry name" value="RRM"/>
    <property type="match status" value="2"/>
</dbReference>
<name>A0AA38L9K1_TAXCH</name>
<protein>
    <recommendedName>
        <fullName evidence="4">RRM domain-containing protein</fullName>
    </recommendedName>
</protein>
<dbReference type="SMART" id="SM00360">
    <property type="entry name" value="RRM"/>
    <property type="match status" value="2"/>
</dbReference>
<gene>
    <name evidence="5" type="ORF">KI387_027432</name>
</gene>
<evidence type="ECO:0000313" key="5">
    <source>
        <dbReference type="EMBL" id="KAH9312397.1"/>
    </source>
</evidence>
<dbReference type="PANTHER" id="PTHR23189">
    <property type="entry name" value="RNA RECOGNITION MOTIF-CONTAINING"/>
    <property type="match status" value="1"/>
</dbReference>
<dbReference type="SUPFAM" id="SSF54928">
    <property type="entry name" value="RNA-binding domain, RBD"/>
    <property type="match status" value="2"/>
</dbReference>
<dbReference type="Pfam" id="PF00076">
    <property type="entry name" value="RRM_1"/>
    <property type="match status" value="2"/>
</dbReference>
<sequence length="425" mass="46918">MFANTRDQRNGIGVKWGTSYAKDRLQGPRFDEKPHLFGVQKMEHDALQTSRNLWVGNVSQHVTETLLAEQFSRFGEVEGITVYSSRNYAFINFRKEEDAVIAKRSLQGLVLGGLALRIEFAKGDSHPSSIQHADDLTRFRDERRFADMTGLSGTRDSRVLGSNLDASLSEKHKGDKDAEPSEVLWIGFPAYMKVDEMSLRRVFDPFGEIEHVTTFPGRTYAFVQFRSVVAACRAKEALQGKLFNNPRVNICFSKSEVGPVEHARNSTNGSLAYSHKVATNSGVGSKVVENAREERHHGITSGGLCLPSASFGSNLERTLSGSNVNITSRASSMRTISTVSKIGSGYDDIRGTRIGSEMGVARETPDLPMNSPSVERSPFWRSNALDKSRGGGPCYEDIWDSSGDDVSNRDVKRPRFAPGLQKGSI</sequence>
<comment type="caution">
    <text evidence="5">The sequence shown here is derived from an EMBL/GenBank/DDBJ whole genome shotgun (WGS) entry which is preliminary data.</text>
</comment>
<dbReference type="AlphaFoldDB" id="A0AA38L9K1"/>
<dbReference type="Proteomes" id="UP000824469">
    <property type="component" value="Unassembled WGS sequence"/>
</dbReference>
<evidence type="ECO:0000256" key="1">
    <source>
        <dbReference type="ARBA" id="ARBA00022884"/>
    </source>
</evidence>
<dbReference type="EMBL" id="JAHRHJ020000006">
    <property type="protein sequence ID" value="KAH9312397.1"/>
    <property type="molecule type" value="Genomic_DNA"/>
</dbReference>
<keyword evidence="1 2" id="KW-0694">RNA-binding</keyword>
<accession>A0AA38L9K1</accession>
<keyword evidence="6" id="KW-1185">Reference proteome</keyword>
<evidence type="ECO:0000259" key="4">
    <source>
        <dbReference type="PROSITE" id="PS50102"/>
    </source>
</evidence>
<reference evidence="5 6" key="1">
    <citation type="journal article" date="2021" name="Nat. Plants">
        <title>The Taxus genome provides insights into paclitaxel biosynthesis.</title>
        <authorList>
            <person name="Xiong X."/>
            <person name="Gou J."/>
            <person name="Liao Q."/>
            <person name="Li Y."/>
            <person name="Zhou Q."/>
            <person name="Bi G."/>
            <person name="Li C."/>
            <person name="Du R."/>
            <person name="Wang X."/>
            <person name="Sun T."/>
            <person name="Guo L."/>
            <person name="Liang H."/>
            <person name="Lu P."/>
            <person name="Wu Y."/>
            <person name="Zhang Z."/>
            <person name="Ro D.K."/>
            <person name="Shang Y."/>
            <person name="Huang S."/>
            <person name="Yan J."/>
        </authorList>
    </citation>
    <scope>NUCLEOTIDE SEQUENCE [LARGE SCALE GENOMIC DNA]</scope>
    <source>
        <strain evidence="5">Ta-2019</strain>
    </source>
</reference>
<feature type="domain" description="RRM" evidence="4">
    <location>
        <begin position="182"/>
        <end position="255"/>
    </location>
</feature>
<dbReference type="InterPro" id="IPR012677">
    <property type="entry name" value="Nucleotide-bd_a/b_plait_sf"/>
</dbReference>
<dbReference type="Gene3D" id="3.30.70.330">
    <property type="match status" value="2"/>
</dbReference>
<dbReference type="FunFam" id="3.30.70.330:FF:000522">
    <property type="entry name" value="RNA recognition motif (RRM)-containing protein"/>
    <property type="match status" value="1"/>
</dbReference>
<feature type="domain" description="RRM" evidence="4">
    <location>
        <begin position="51"/>
        <end position="123"/>
    </location>
</feature>
<evidence type="ECO:0000256" key="2">
    <source>
        <dbReference type="PROSITE-ProRule" id="PRU00176"/>
    </source>
</evidence>
<organism evidence="5 6">
    <name type="scientific">Taxus chinensis</name>
    <name type="common">Chinese yew</name>
    <name type="synonym">Taxus wallichiana var. chinensis</name>
    <dbReference type="NCBI Taxonomy" id="29808"/>
    <lineage>
        <taxon>Eukaryota</taxon>
        <taxon>Viridiplantae</taxon>
        <taxon>Streptophyta</taxon>
        <taxon>Embryophyta</taxon>
        <taxon>Tracheophyta</taxon>
        <taxon>Spermatophyta</taxon>
        <taxon>Pinopsida</taxon>
        <taxon>Pinidae</taxon>
        <taxon>Conifers II</taxon>
        <taxon>Cupressales</taxon>
        <taxon>Taxaceae</taxon>
        <taxon>Taxus</taxon>
    </lineage>
</organism>